<accession>A0ABS1NDA2</accession>
<dbReference type="Proteomes" id="UP000634229">
    <property type="component" value="Unassembled WGS sequence"/>
</dbReference>
<evidence type="ECO:0000313" key="3">
    <source>
        <dbReference type="Proteomes" id="UP000634229"/>
    </source>
</evidence>
<evidence type="ECO:0000313" key="2">
    <source>
        <dbReference type="EMBL" id="MBL1097870.1"/>
    </source>
</evidence>
<keyword evidence="3" id="KW-1185">Reference proteome</keyword>
<evidence type="ECO:0000256" key="1">
    <source>
        <dbReference type="SAM" id="SignalP"/>
    </source>
</evidence>
<evidence type="ECO:0008006" key="4">
    <source>
        <dbReference type="Google" id="ProtNLM"/>
    </source>
</evidence>
<organism evidence="2 3">
    <name type="scientific">Streptomyces coffeae</name>
    <dbReference type="NCBI Taxonomy" id="621382"/>
    <lineage>
        <taxon>Bacteria</taxon>
        <taxon>Bacillati</taxon>
        <taxon>Actinomycetota</taxon>
        <taxon>Actinomycetes</taxon>
        <taxon>Kitasatosporales</taxon>
        <taxon>Streptomycetaceae</taxon>
        <taxon>Streptomyces</taxon>
    </lineage>
</organism>
<reference evidence="2 3" key="1">
    <citation type="submission" date="2021-01" db="EMBL/GenBank/DDBJ databases">
        <title>WGS of actinomycetes isolated from Thailand.</title>
        <authorList>
            <person name="Thawai C."/>
        </authorList>
    </citation>
    <scope>NUCLEOTIDE SEQUENCE [LARGE SCALE GENOMIC DNA]</scope>
    <source>
        <strain evidence="2 3">CA1R205</strain>
    </source>
</reference>
<feature type="chain" id="PRO_5046975267" description="SH3 domain-containing protein" evidence="1">
    <location>
        <begin position="28"/>
        <end position="125"/>
    </location>
</feature>
<comment type="caution">
    <text evidence="2">The sequence shown here is derived from an EMBL/GenBank/DDBJ whole genome shotgun (WGS) entry which is preliminary data.</text>
</comment>
<protein>
    <recommendedName>
        <fullName evidence="4">SH3 domain-containing protein</fullName>
    </recommendedName>
</protein>
<proteinExistence type="predicted"/>
<keyword evidence="1" id="KW-0732">Signal</keyword>
<gene>
    <name evidence="2" type="ORF">JK363_14545</name>
</gene>
<name>A0ABS1NDA2_9ACTN</name>
<dbReference type="RefSeq" id="WP_201875285.1">
    <property type="nucleotide sequence ID" value="NZ_JAERRF010000007.1"/>
</dbReference>
<sequence>MRMRTLAAAGITGAALITTLSGGVATAGTPGPAQNADVTSVTASCYKLTARETVNIRAHRKLNATVNGTLPKGKSGCGDDDTGTGLEGQSYRLCGKSNNSWVHLTYGRVSGWIPAYCTTQWNPRP</sequence>
<feature type="signal peptide" evidence="1">
    <location>
        <begin position="1"/>
        <end position="27"/>
    </location>
</feature>
<dbReference type="Gene3D" id="2.30.30.40">
    <property type="entry name" value="SH3 Domains"/>
    <property type="match status" value="1"/>
</dbReference>
<dbReference type="EMBL" id="JAERRF010000007">
    <property type="protein sequence ID" value="MBL1097870.1"/>
    <property type="molecule type" value="Genomic_DNA"/>
</dbReference>